<keyword evidence="7 15" id="KW-0067">ATP-binding</keyword>
<dbReference type="CDD" id="cd17992">
    <property type="entry name" value="DEXHc_RecG"/>
    <property type="match status" value="1"/>
</dbReference>
<evidence type="ECO:0000256" key="2">
    <source>
        <dbReference type="ARBA" id="ARBA00017846"/>
    </source>
</evidence>
<dbReference type="GO" id="GO:0016787">
    <property type="term" value="F:hydrolase activity"/>
    <property type="evidence" value="ECO:0007669"/>
    <property type="project" value="UniProtKB-KW"/>
</dbReference>
<dbReference type="Proteomes" id="UP001207918">
    <property type="component" value="Unassembled WGS sequence"/>
</dbReference>
<keyword evidence="6 15" id="KW-0347">Helicase</keyword>
<dbReference type="InterPro" id="IPR047112">
    <property type="entry name" value="RecG/Mfd"/>
</dbReference>
<sequence length="689" mass="77992">MKLIDLPNLSTKRIKALSESGINSILDLLNFFPRRYLDRSTVLSIRDVKGQGEEVTVVGRVKKILQQGYGRKKRLEVIIQDDTASLKGVWFKGGHYIKKQFSEGQMVAFFGTAKKYGRYISIAHPEVNKIGDQSDIADFSRIVPIYPGNKALSKTHTTSKLIHRWQKIVLKHEKPPEFLPDTVRKDYDLPLRHKAYRMIHLPESDSEYKKAFQRFKFEELFLFELSVAKTKNSIIEKHQGPLFEDLGNYTQRFFNQHLPFELTDGQKSSLSDIKKDVRSGKQMNRLIQGDVGSGKTIVAIGAVLMALDNGFQAAFMAPTEILAEQHYHTLSTFLEPLDINIRLLVGNQKNSLRTDILTDIAGGNAQVVVGTHAVIQDEVTFNKLGLAVIDEQHRFGVKQRAEILQKGSHPHVLVMSATPIPRSLAMTIYSDLDISVIKGLPGGRKPVKTAVRPQKKHDEIYNFVEQELEDGGQAYVVYPLVEESEKVDLKDATAGYKKLKKRFSGYNVGLLHGQMSSEDKEAVMQQFIANEIQVLVSTTVIEVGVDVPNASIMIVEHAERFGLSQLHQLRGRIGRGQRQSYCVLIHGQKVSKEGRFRLKKMVQTNDGFEIAEADLELRGPGDFLGTKQSGLPEFKVADIIEDQWILEQAKTEAWRLINSDPDLQNNENQELREVFIPYYKEKSRFYGMG</sequence>
<dbReference type="Pfam" id="PF19833">
    <property type="entry name" value="RecG_dom3_C"/>
    <property type="match status" value="1"/>
</dbReference>
<dbReference type="Pfam" id="PF00270">
    <property type="entry name" value="DEAD"/>
    <property type="match status" value="1"/>
</dbReference>
<dbReference type="Pfam" id="PF17191">
    <property type="entry name" value="RecG_wedge"/>
    <property type="match status" value="1"/>
</dbReference>
<evidence type="ECO:0000256" key="11">
    <source>
        <dbReference type="ARBA" id="ARBA00023235"/>
    </source>
</evidence>
<dbReference type="CDD" id="cd04488">
    <property type="entry name" value="RecG_wedge_OBF"/>
    <property type="match status" value="1"/>
</dbReference>
<dbReference type="EMBL" id="JAGGJA010000014">
    <property type="protein sequence ID" value="MCW9708512.1"/>
    <property type="molecule type" value="Genomic_DNA"/>
</dbReference>
<dbReference type="PROSITE" id="PS51194">
    <property type="entry name" value="HELICASE_CTER"/>
    <property type="match status" value="1"/>
</dbReference>
<keyword evidence="19" id="KW-1185">Reference proteome</keyword>
<keyword evidence="9 15" id="KW-0233">DNA recombination</keyword>
<keyword evidence="3 15" id="KW-0547">Nucleotide-binding</keyword>
<dbReference type="PANTHER" id="PTHR47964">
    <property type="entry name" value="ATP-DEPENDENT DNA HELICASE HOMOLOG RECG, CHLOROPLASTIC"/>
    <property type="match status" value="1"/>
</dbReference>
<evidence type="ECO:0000256" key="4">
    <source>
        <dbReference type="ARBA" id="ARBA00022763"/>
    </source>
</evidence>
<dbReference type="NCBIfam" id="NF008165">
    <property type="entry name" value="PRK10917.1-3"/>
    <property type="match status" value="1"/>
</dbReference>
<dbReference type="SMART" id="SM00490">
    <property type="entry name" value="HELICc"/>
    <property type="match status" value="1"/>
</dbReference>
<name>A0ABT3PRM8_9BACT</name>
<comment type="catalytic activity">
    <reaction evidence="12 15">
        <text>Couples ATP hydrolysis with the unwinding of duplex DNA by translocating in the 3'-5' direction.</text>
        <dbReference type="EC" id="5.6.2.4"/>
    </reaction>
</comment>
<proteinExistence type="inferred from homology"/>
<dbReference type="SUPFAM" id="SSF50249">
    <property type="entry name" value="Nucleic acid-binding proteins"/>
    <property type="match status" value="1"/>
</dbReference>
<dbReference type="InterPro" id="IPR004609">
    <property type="entry name" value="ATP-dep_DNA_helicase_RecG"/>
</dbReference>
<dbReference type="InterPro" id="IPR027417">
    <property type="entry name" value="P-loop_NTPase"/>
</dbReference>
<evidence type="ECO:0000256" key="1">
    <source>
        <dbReference type="ARBA" id="ARBA00007504"/>
    </source>
</evidence>
<keyword evidence="8" id="KW-0238">DNA-binding</keyword>
<dbReference type="PROSITE" id="PS51192">
    <property type="entry name" value="HELICASE_ATP_BIND_1"/>
    <property type="match status" value="1"/>
</dbReference>
<dbReference type="PANTHER" id="PTHR47964:SF1">
    <property type="entry name" value="ATP-DEPENDENT DNA HELICASE HOMOLOG RECG, CHLOROPLASTIC"/>
    <property type="match status" value="1"/>
</dbReference>
<dbReference type="RefSeq" id="WP_265767295.1">
    <property type="nucleotide sequence ID" value="NZ_JAGGJA010000014.1"/>
</dbReference>
<dbReference type="CDD" id="cd18811">
    <property type="entry name" value="SF2_C_RecG"/>
    <property type="match status" value="1"/>
</dbReference>
<keyword evidence="4 15" id="KW-0227">DNA damage</keyword>
<keyword evidence="11" id="KW-0413">Isomerase</keyword>
<evidence type="ECO:0000256" key="14">
    <source>
        <dbReference type="ARBA" id="ARBA00048988"/>
    </source>
</evidence>
<dbReference type="InterPro" id="IPR033454">
    <property type="entry name" value="RecG_wedge"/>
</dbReference>
<dbReference type="InterPro" id="IPR001650">
    <property type="entry name" value="Helicase_C-like"/>
</dbReference>
<evidence type="ECO:0000256" key="12">
    <source>
        <dbReference type="ARBA" id="ARBA00034617"/>
    </source>
</evidence>
<comment type="catalytic activity">
    <reaction evidence="14 15">
        <text>ATP + H2O = ADP + phosphate + H(+)</text>
        <dbReference type="Rhea" id="RHEA:13065"/>
        <dbReference type="ChEBI" id="CHEBI:15377"/>
        <dbReference type="ChEBI" id="CHEBI:15378"/>
        <dbReference type="ChEBI" id="CHEBI:30616"/>
        <dbReference type="ChEBI" id="CHEBI:43474"/>
        <dbReference type="ChEBI" id="CHEBI:456216"/>
        <dbReference type="EC" id="5.6.2.4"/>
    </reaction>
</comment>
<keyword evidence="5 15" id="KW-0378">Hydrolase</keyword>
<evidence type="ECO:0000256" key="3">
    <source>
        <dbReference type="ARBA" id="ARBA00022741"/>
    </source>
</evidence>
<comment type="similarity">
    <text evidence="1 15">Belongs to the helicase family. RecG subfamily.</text>
</comment>
<dbReference type="InterPro" id="IPR011545">
    <property type="entry name" value="DEAD/DEAH_box_helicase_dom"/>
</dbReference>
<dbReference type="NCBIfam" id="TIGR00643">
    <property type="entry name" value="recG"/>
    <property type="match status" value="1"/>
</dbReference>
<feature type="domain" description="Helicase C-terminal" evidence="17">
    <location>
        <begin position="456"/>
        <end position="621"/>
    </location>
</feature>
<organism evidence="18 19">
    <name type="scientific">Fodinibius salsisoli</name>
    <dbReference type="NCBI Taxonomy" id="2820877"/>
    <lineage>
        <taxon>Bacteria</taxon>
        <taxon>Pseudomonadati</taxon>
        <taxon>Balneolota</taxon>
        <taxon>Balneolia</taxon>
        <taxon>Balneolales</taxon>
        <taxon>Balneolaceae</taxon>
        <taxon>Fodinibius</taxon>
    </lineage>
</organism>
<keyword evidence="10 15" id="KW-0234">DNA repair</keyword>
<comment type="caution">
    <text evidence="18">The sequence shown here is derived from an EMBL/GenBank/DDBJ whole genome shotgun (WGS) entry which is preliminary data.</text>
</comment>
<evidence type="ECO:0000256" key="9">
    <source>
        <dbReference type="ARBA" id="ARBA00023172"/>
    </source>
</evidence>
<evidence type="ECO:0000256" key="8">
    <source>
        <dbReference type="ARBA" id="ARBA00023125"/>
    </source>
</evidence>
<evidence type="ECO:0000256" key="6">
    <source>
        <dbReference type="ARBA" id="ARBA00022806"/>
    </source>
</evidence>
<dbReference type="Gene3D" id="3.40.50.300">
    <property type="entry name" value="P-loop containing nucleotide triphosphate hydrolases"/>
    <property type="match status" value="2"/>
</dbReference>
<evidence type="ECO:0000313" key="18">
    <source>
        <dbReference type="EMBL" id="MCW9708512.1"/>
    </source>
</evidence>
<accession>A0ABT3PRM8</accession>
<dbReference type="GO" id="GO:0003678">
    <property type="term" value="F:DNA helicase activity"/>
    <property type="evidence" value="ECO:0007669"/>
    <property type="project" value="UniProtKB-EC"/>
</dbReference>
<dbReference type="EC" id="5.6.2.4" evidence="13 15"/>
<evidence type="ECO:0000256" key="15">
    <source>
        <dbReference type="RuleBase" id="RU363016"/>
    </source>
</evidence>
<evidence type="ECO:0000256" key="10">
    <source>
        <dbReference type="ARBA" id="ARBA00023204"/>
    </source>
</evidence>
<evidence type="ECO:0000256" key="5">
    <source>
        <dbReference type="ARBA" id="ARBA00022801"/>
    </source>
</evidence>
<evidence type="ECO:0000256" key="13">
    <source>
        <dbReference type="ARBA" id="ARBA00034808"/>
    </source>
</evidence>
<dbReference type="SUPFAM" id="SSF52540">
    <property type="entry name" value="P-loop containing nucleoside triphosphate hydrolases"/>
    <property type="match status" value="2"/>
</dbReference>
<evidence type="ECO:0000259" key="17">
    <source>
        <dbReference type="PROSITE" id="PS51194"/>
    </source>
</evidence>
<evidence type="ECO:0000256" key="7">
    <source>
        <dbReference type="ARBA" id="ARBA00022840"/>
    </source>
</evidence>
<protein>
    <recommendedName>
        <fullName evidence="2 15">ATP-dependent DNA helicase RecG</fullName>
        <ecNumber evidence="13 15">5.6.2.4</ecNumber>
    </recommendedName>
</protein>
<feature type="domain" description="Helicase ATP-binding" evidence="16">
    <location>
        <begin position="276"/>
        <end position="437"/>
    </location>
</feature>
<dbReference type="InterPro" id="IPR012340">
    <property type="entry name" value="NA-bd_OB-fold"/>
</dbReference>
<dbReference type="Gene3D" id="2.40.50.140">
    <property type="entry name" value="Nucleic acid-binding proteins"/>
    <property type="match status" value="1"/>
</dbReference>
<reference evidence="18 19" key="1">
    <citation type="submission" date="2021-03" db="EMBL/GenBank/DDBJ databases">
        <title>Aliifodinibius sp. nov., a new bacterium isolated from saline soil.</title>
        <authorList>
            <person name="Galisteo C."/>
            <person name="De La Haba R."/>
            <person name="Sanchez-Porro C."/>
            <person name="Ventosa A."/>
        </authorList>
    </citation>
    <scope>NUCLEOTIDE SEQUENCE [LARGE SCALE GENOMIC DNA]</scope>
    <source>
        <strain evidence="18 19">1BSP15-2V2</strain>
    </source>
</reference>
<dbReference type="NCBIfam" id="NF008168">
    <property type="entry name" value="PRK10917.2-2"/>
    <property type="match status" value="1"/>
</dbReference>
<dbReference type="InterPro" id="IPR014001">
    <property type="entry name" value="Helicase_ATP-bd"/>
</dbReference>
<comment type="function">
    <text evidence="15">Plays a critical role in recombination and DNA repair. Helps process Holliday junction intermediates to mature products by catalyzing branch migration. Has replication fork regression activity, unwinds stalled or blocked replication forks to make a HJ that can be resolved. Has a DNA unwinding activity characteristic of a DNA helicase with 3'-5' polarity.</text>
</comment>
<dbReference type="Pfam" id="PF00271">
    <property type="entry name" value="Helicase_C"/>
    <property type="match status" value="1"/>
</dbReference>
<gene>
    <name evidence="18" type="primary">recG</name>
    <name evidence="18" type="ORF">J6I44_16740</name>
</gene>
<evidence type="ECO:0000313" key="19">
    <source>
        <dbReference type="Proteomes" id="UP001207918"/>
    </source>
</evidence>
<dbReference type="InterPro" id="IPR045562">
    <property type="entry name" value="RecG_dom3_C"/>
</dbReference>
<dbReference type="SMART" id="SM00487">
    <property type="entry name" value="DEXDc"/>
    <property type="match status" value="1"/>
</dbReference>
<evidence type="ECO:0000259" key="16">
    <source>
        <dbReference type="PROSITE" id="PS51192"/>
    </source>
</evidence>